<sequence length="72" mass="8405">MNKNIQFESLTRSKWVNDKYKEFYRKNGYLPKYFDVYNGTEITDYAPTLSTRSNGAMGSGTVLIMIDKHDIE</sequence>
<reference evidence="1 2" key="1">
    <citation type="submission" date="2018-08" db="EMBL/GenBank/DDBJ databases">
        <title>A genome reference for cultivated species of the human gut microbiota.</title>
        <authorList>
            <person name="Zou Y."/>
            <person name="Xue W."/>
            <person name="Luo G."/>
        </authorList>
    </citation>
    <scope>NUCLEOTIDE SEQUENCE [LARGE SCALE GENOMIC DNA]</scope>
    <source>
        <strain evidence="1 2">AF36-7BH</strain>
    </source>
</reference>
<evidence type="ECO:0000313" key="2">
    <source>
        <dbReference type="Proteomes" id="UP000285201"/>
    </source>
</evidence>
<name>A0A415ME43_9FIRM</name>
<dbReference type="RefSeq" id="WP_118370203.1">
    <property type="nucleotide sequence ID" value="NZ_QROY01000002.1"/>
</dbReference>
<dbReference type="EMBL" id="QROY01000002">
    <property type="protein sequence ID" value="RHL71092.1"/>
    <property type="molecule type" value="Genomic_DNA"/>
</dbReference>
<dbReference type="Proteomes" id="UP000285201">
    <property type="component" value="Unassembled WGS sequence"/>
</dbReference>
<dbReference type="AlphaFoldDB" id="A0A415ME43"/>
<protein>
    <submittedName>
        <fullName evidence="1">Uncharacterized protein</fullName>
    </submittedName>
</protein>
<organism evidence="1 2">
    <name type="scientific">Lachnospira eligens</name>
    <dbReference type="NCBI Taxonomy" id="39485"/>
    <lineage>
        <taxon>Bacteria</taxon>
        <taxon>Bacillati</taxon>
        <taxon>Bacillota</taxon>
        <taxon>Clostridia</taxon>
        <taxon>Lachnospirales</taxon>
        <taxon>Lachnospiraceae</taxon>
        <taxon>Lachnospira</taxon>
    </lineage>
</organism>
<gene>
    <name evidence="1" type="ORF">DW007_02800</name>
</gene>
<accession>A0A415ME43</accession>
<evidence type="ECO:0000313" key="1">
    <source>
        <dbReference type="EMBL" id="RHL71092.1"/>
    </source>
</evidence>
<comment type="caution">
    <text evidence="1">The sequence shown here is derived from an EMBL/GenBank/DDBJ whole genome shotgun (WGS) entry which is preliminary data.</text>
</comment>
<proteinExistence type="predicted"/>